<keyword evidence="2" id="KW-1185">Reference proteome</keyword>
<comment type="caution">
    <text evidence="1">The sequence shown here is derived from an EMBL/GenBank/DDBJ whole genome shotgun (WGS) entry which is preliminary data.</text>
</comment>
<protein>
    <submittedName>
        <fullName evidence="1">Uncharacterized protein</fullName>
    </submittedName>
</protein>
<reference evidence="1" key="1">
    <citation type="journal article" date="2023" name="Insect Mol. Biol.">
        <title>Genome sequencing provides insights into the evolution of gene families encoding plant cell wall-degrading enzymes in longhorned beetles.</title>
        <authorList>
            <person name="Shin N.R."/>
            <person name="Okamura Y."/>
            <person name="Kirsch R."/>
            <person name="Pauchet Y."/>
        </authorList>
    </citation>
    <scope>NUCLEOTIDE SEQUENCE</scope>
    <source>
        <strain evidence="1">MMC_N1</strain>
    </source>
</reference>
<accession>A0ABQ9J7S8</accession>
<organism evidence="1 2">
    <name type="scientific">Molorchus minor</name>
    <dbReference type="NCBI Taxonomy" id="1323400"/>
    <lineage>
        <taxon>Eukaryota</taxon>
        <taxon>Metazoa</taxon>
        <taxon>Ecdysozoa</taxon>
        <taxon>Arthropoda</taxon>
        <taxon>Hexapoda</taxon>
        <taxon>Insecta</taxon>
        <taxon>Pterygota</taxon>
        <taxon>Neoptera</taxon>
        <taxon>Endopterygota</taxon>
        <taxon>Coleoptera</taxon>
        <taxon>Polyphaga</taxon>
        <taxon>Cucujiformia</taxon>
        <taxon>Chrysomeloidea</taxon>
        <taxon>Cerambycidae</taxon>
        <taxon>Lamiinae</taxon>
        <taxon>Monochamini</taxon>
        <taxon>Molorchus</taxon>
    </lineage>
</organism>
<gene>
    <name evidence="1" type="ORF">NQ317_002975</name>
</gene>
<name>A0ABQ9J7S8_9CUCU</name>
<evidence type="ECO:0000313" key="1">
    <source>
        <dbReference type="EMBL" id="KAJ8973772.1"/>
    </source>
</evidence>
<dbReference type="Proteomes" id="UP001162164">
    <property type="component" value="Unassembled WGS sequence"/>
</dbReference>
<dbReference type="EMBL" id="JAPWTJ010001117">
    <property type="protein sequence ID" value="KAJ8973772.1"/>
    <property type="molecule type" value="Genomic_DNA"/>
</dbReference>
<evidence type="ECO:0000313" key="2">
    <source>
        <dbReference type="Proteomes" id="UP001162164"/>
    </source>
</evidence>
<sequence length="80" mass="9116">MNKGKINALRFNKFIVYVFWPENEERNIRTKLYNYIPQEPPGQPPIVGGLISLMVLILGPPPPPPPPGLRSKINNFNSIY</sequence>
<proteinExistence type="predicted"/>